<dbReference type="InterPro" id="IPR007568">
    <property type="entry name" value="RTA1"/>
</dbReference>
<dbReference type="EMBL" id="NKUJ01000230">
    <property type="protein sequence ID" value="RMJ09759.1"/>
    <property type="molecule type" value="Genomic_DNA"/>
</dbReference>
<evidence type="ECO:0000256" key="4">
    <source>
        <dbReference type="ARBA" id="ARBA00023136"/>
    </source>
</evidence>
<feature type="transmembrane region" description="Helical" evidence="5">
    <location>
        <begin position="282"/>
        <end position="301"/>
    </location>
</feature>
<evidence type="ECO:0000256" key="2">
    <source>
        <dbReference type="ARBA" id="ARBA00022692"/>
    </source>
</evidence>
<keyword evidence="4 5" id="KW-0472">Membrane</keyword>
<dbReference type="AlphaFoldDB" id="A0A3M2RWX8"/>
<dbReference type="PANTHER" id="PTHR31465">
    <property type="entry name" value="PROTEIN RTA1-RELATED"/>
    <property type="match status" value="1"/>
</dbReference>
<evidence type="ECO:0000256" key="1">
    <source>
        <dbReference type="ARBA" id="ARBA00004141"/>
    </source>
</evidence>
<name>A0A3M2RWX8_9HYPO</name>
<protein>
    <recommendedName>
        <fullName evidence="8">Sphingoid long-chain base transporter RSB1</fullName>
    </recommendedName>
</protein>
<dbReference type="Proteomes" id="UP000277212">
    <property type="component" value="Unassembled WGS sequence"/>
</dbReference>
<organism evidence="6 7">
    <name type="scientific">Fusarium kuroshium</name>
    <dbReference type="NCBI Taxonomy" id="2010991"/>
    <lineage>
        <taxon>Eukaryota</taxon>
        <taxon>Fungi</taxon>
        <taxon>Dikarya</taxon>
        <taxon>Ascomycota</taxon>
        <taxon>Pezizomycotina</taxon>
        <taxon>Sordariomycetes</taxon>
        <taxon>Hypocreomycetidae</taxon>
        <taxon>Hypocreales</taxon>
        <taxon>Nectriaceae</taxon>
        <taxon>Fusarium</taxon>
        <taxon>Fusarium solani species complex</taxon>
    </lineage>
</organism>
<feature type="transmembrane region" description="Helical" evidence="5">
    <location>
        <begin position="111"/>
        <end position="133"/>
    </location>
</feature>
<feature type="transmembrane region" description="Helical" evidence="5">
    <location>
        <begin position="54"/>
        <end position="73"/>
    </location>
</feature>
<evidence type="ECO:0000256" key="3">
    <source>
        <dbReference type="ARBA" id="ARBA00022989"/>
    </source>
</evidence>
<dbReference type="STRING" id="2010991.A0A3M2RWX8"/>
<feature type="transmembrane region" description="Helical" evidence="5">
    <location>
        <begin position="190"/>
        <end position="214"/>
    </location>
</feature>
<sequence>MSNNNNNNDVPDLNNQTFVDDGGLFTWCFENPKSDICDNVSSFYQYRLDLAPNAAFLAIFSASLIGFIITWIITRKGTAFNVALILGLICEILGYIGRIMSWQNPWSENGFLVQICCLTIGPAFMAAGVYLCLRRIVSAFGPENSRLPPEYYTRIFIPCDVISLVLQALGGALASISSHNHEDPKVGSNIMIAGLAFQVATIFAFILCSLDFALRTIRRQRALGEAALDQRPEVRKVRNSGRFKAFLGGLSVAALCILWRSAFRVAELSEGWEGPVMGDQYMFVGFEGVLIVVAVVVLNVFHPAFCMKELLELDDGALKGLWCLRSRKSKVIQSDSVSDSESKTPTAEGVAV</sequence>
<dbReference type="Pfam" id="PF04479">
    <property type="entry name" value="RTA1"/>
    <property type="match status" value="1"/>
</dbReference>
<dbReference type="OrthoDB" id="4521223at2759"/>
<dbReference type="PANTHER" id="PTHR31465:SF7">
    <property type="entry name" value="SPHINGOID LONG-CHAIN BASE TRANSPORTER RSB1"/>
    <property type="match status" value="1"/>
</dbReference>
<keyword evidence="2 5" id="KW-0812">Transmembrane</keyword>
<dbReference type="GO" id="GO:0000324">
    <property type="term" value="C:fungal-type vacuole"/>
    <property type="evidence" value="ECO:0007669"/>
    <property type="project" value="TreeGrafter"/>
</dbReference>
<evidence type="ECO:0008006" key="8">
    <source>
        <dbReference type="Google" id="ProtNLM"/>
    </source>
</evidence>
<evidence type="ECO:0000313" key="6">
    <source>
        <dbReference type="EMBL" id="RMJ09759.1"/>
    </source>
</evidence>
<proteinExistence type="predicted"/>
<gene>
    <name evidence="6" type="ORF">CDV36_010611</name>
</gene>
<evidence type="ECO:0000313" key="7">
    <source>
        <dbReference type="Proteomes" id="UP000277212"/>
    </source>
</evidence>
<comment type="subcellular location">
    <subcellularLocation>
        <location evidence="1">Membrane</location>
        <topology evidence="1">Multi-pass membrane protein</topology>
    </subcellularLocation>
</comment>
<comment type="caution">
    <text evidence="6">The sequence shown here is derived from an EMBL/GenBank/DDBJ whole genome shotgun (WGS) entry which is preliminary data.</text>
</comment>
<dbReference type="GO" id="GO:0005886">
    <property type="term" value="C:plasma membrane"/>
    <property type="evidence" value="ECO:0007669"/>
    <property type="project" value="TreeGrafter"/>
</dbReference>
<feature type="transmembrane region" description="Helical" evidence="5">
    <location>
        <begin position="245"/>
        <end position="262"/>
    </location>
</feature>
<reference evidence="6 7" key="1">
    <citation type="submission" date="2017-06" db="EMBL/GenBank/DDBJ databases">
        <title>Comparative genomic analysis of Ambrosia Fusariam Clade fungi.</title>
        <authorList>
            <person name="Stajich J.E."/>
            <person name="Carrillo J."/>
            <person name="Kijimoto T."/>
            <person name="Eskalen A."/>
            <person name="O'Donnell K."/>
            <person name="Kasson M."/>
        </authorList>
    </citation>
    <scope>NUCLEOTIDE SEQUENCE [LARGE SCALE GENOMIC DNA]</scope>
    <source>
        <strain evidence="6">UCR3666</strain>
    </source>
</reference>
<feature type="transmembrane region" description="Helical" evidence="5">
    <location>
        <begin position="80"/>
        <end position="99"/>
    </location>
</feature>
<accession>A0A3M2RWX8</accession>
<keyword evidence="3 5" id="KW-1133">Transmembrane helix</keyword>
<evidence type="ECO:0000256" key="5">
    <source>
        <dbReference type="SAM" id="Phobius"/>
    </source>
</evidence>
<feature type="transmembrane region" description="Helical" evidence="5">
    <location>
        <begin position="154"/>
        <end position="178"/>
    </location>
</feature>
<keyword evidence="7" id="KW-1185">Reference proteome</keyword>